<evidence type="ECO:0000256" key="1">
    <source>
        <dbReference type="ARBA" id="ARBA00004141"/>
    </source>
</evidence>
<dbReference type="Pfam" id="PF02674">
    <property type="entry name" value="Colicin_V"/>
    <property type="match status" value="1"/>
</dbReference>
<gene>
    <name evidence="6" type="ORF">C5O23_10225</name>
</gene>
<keyword evidence="2 5" id="KW-0812">Transmembrane</keyword>
<sequence length="189" mass="20170">MTVLDIILLLIFIGSAWYGFRKGIIKQLGSLAAIVVAIIACRTLGQPVAEMLSGSNPDWQASAVSRATVSIIANALVYLVAYYGVILIAKVMRMVSHAVLLGPLDRITGAAFAVAKYFLLVSLLLNLYIAVFPSARLSEKSHLCGGRVVLLTARFAPWVLGALSPFVTGDDGCHINSIDKAPQPTETTI</sequence>
<evidence type="ECO:0000313" key="7">
    <source>
        <dbReference type="Proteomes" id="UP000244905"/>
    </source>
</evidence>
<feature type="transmembrane region" description="Helical" evidence="5">
    <location>
        <begin position="28"/>
        <end position="49"/>
    </location>
</feature>
<keyword evidence="3 5" id="KW-1133">Transmembrane helix</keyword>
<dbReference type="PANTHER" id="PTHR37306:SF1">
    <property type="entry name" value="COLICIN V PRODUCTION PROTEIN"/>
    <property type="match status" value="1"/>
</dbReference>
<evidence type="ECO:0000256" key="5">
    <source>
        <dbReference type="SAM" id="Phobius"/>
    </source>
</evidence>
<name>A0A2V1IIZ6_9BACT</name>
<dbReference type="GO" id="GO:0009403">
    <property type="term" value="P:toxin biosynthetic process"/>
    <property type="evidence" value="ECO:0007669"/>
    <property type="project" value="InterPro"/>
</dbReference>
<evidence type="ECO:0000256" key="4">
    <source>
        <dbReference type="ARBA" id="ARBA00023136"/>
    </source>
</evidence>
<evidence type="ECO:0000313" key="6">
    <source>
        <dbReference type="EMBL" id="PWB01296.1"/>
    </source>
</evidence>
<comment type="caution">
    <text evidence="6">The sequence shown here is derived from an EMBL/GenBank/DDBJ whole genome shotgun (WGS) entry which is preliminary data.</text>
</comment>
<reference evidence="7" key="1">
    <citation type="submission" date="2018-02" db="EMBL/GenBank/DDBJ databases">
        <authorList>
            <person name="Clavel T."/>
            <person name="Strowig T."/>
        </authorList>
    </citation>
    <scope>NUCLEOTIDE SEQUENCE [LARGE SCALE GENOMIC DNA]</scope>
    <source>
        <strain evidence="7">DSM 103720</strain>
    </source>
</reference>
<dbReference type="GO" id="GO:0016020">
    <property type="term" value="C:membrane"/>
    <property type="evidence" value="ECO:0007669"/>
    <property type="project" value="UniProtKB-SubCell"/>
</dbReference>
<evidence type="ECO:0000256" key="3">
    <source>
        <dbReference type="ARBA" id="ARBA00022989"/>
    </source>
</evidence>
<dbReference type="AlphaFoldDB" id="A0A2V1IIZ6"/>
<feature type="transmembrane region" description="Helical" evidence="5">
    <location>
        <begin position="110"/>
        <end position="131"/>
    </location>
</feature>
<dbReference type="EMBL" id="PUEC01000023">
    <property type="protein sequence ID" value="PWB01296.1"/>
    <property type="molecule type" value="Genomic_DNA"/>
</dbReference>
<protein>
    <submittedName>
        <fullName evidence="6">CvpA family protein</fullName>
    </submittedName>
</protein>
<dbReference type="RefSeq" id="WP_107032846.1">
    <property type="nucleotide sequence ID" value="NZ_CAJSYL010000001.1"/>
</dbReference>
<proteinExistence type="predicted"/>
<dbReference type="Proteomes" id="UP000244905">
    <property type="component" value="Unassembled WGS sequence"/>
</dbReference>
<accession>A0A2V1IIZ6</accession>
<dbReference type="InterPro" id="IPR003825">
    <property type="entry name" value="Colicin-V_CvpA"/>
</dbReference>
<evidence type="ECO:0000256" key="2">
    <source>
        <dbReference type="ARBA" id="ARBA00022692"/>
    </source>
</evidence>
<feature type="transmembrane region" description="Helical" evidence="5">
    <location>
        <begin position="6"/>
        <end position="21"/>
    </location>
</feature>
<dbReference type="PANTHER" id="PTHR37306">
    <property type="entry name" value="COLICIN V PRODUCTION PROTEIN"/>
    <property type="match status" value="1"/>
</dbReference>
<keyword evidence="4 5" id="KW-0472">Membrane</keyword>
<organism evidence="6 7">
    <name type="scientific">Duncaniella muris</name>
    <dbReference type="NCBI Taxonomy" id="2094150"/>
    <lineage>
        <taxon>Bacteria</taxon>
        <taxon>Pseudomonadati</taxon>
        <taxon>Bacteroidota</taxon>
        <taxon>Bacteroidia</taxon>
        <taxon>Bacteroidales</taxon>
        <taxon>Muribaculaceae</taxon>
        <taxon>Duncaniella</taxon>
    </lineage>
</organism>
<feature type="transmembrane region" description="Helical" evidence="5">
    <location>
        <begin position="69"/>
        <end position="89"/>
    </location>
</feature>
<dbReference type="GeneID" id="82526714"/>
<comment type="subcellular location">
    <subcellularLocation>
        <location evidence="1">Membrane</location>
        <topology evidence="1">Multi-pass membrane protein</topology>
    </subcellularLocation>
</comment>
<keyword evidence="7" id="KW-1185">Reference proteome</keyword>